<organism evidence="1 2">
    <name type="scientific">Opacimonas viscosa</name>
    <dbReference type="NCBI Taxonomy" id="2961944"/>
    <lineage>
        <taxon>Bacteria</taxon>
        <taxon>Pseudomonadati</taxon>
        <taxon>Pseudomonadota</taxon>
        <taxon>Gammaproteobacteria</taxon>
        <taxon>Alteromonadales</taxon>
        <taxon>Alteromonadaceae</taxon>
        <taxon>Opacimonas</taxon>
    </lineage>
</organism>
<dbReference type="Proteomes" id="UP001165413">
    <property type="component" value="Unassembled WGS sequence"/>
</dbReference>
<accession>A0AA41X2Z5</accession>
<gene>
    <name evidence="1" type="ORF">NLF92_06390</name>
</gene>
<dbReference type="InterPro" id="IPR009749">
    <property type="entry name" value="DUF1315"/>
</dbReference>
<dbReference type="AlphaFoldDB" id="A0AA41X2Z5"/>
<proteinExistence type="predicted"/>
<evidence type="ECO:0000313" key="1">
    <source>
        <dbReference type="EMBL" id="MCP3428571.1"/>
    </source>
</evidence>
<dbReference type="EMBL" id="JANATA010000009">
    <property type="protein sequence ID" value="MCP3428571.1"/>
    <property type="molecule type" value="Genomic_DNA"/>
</dbReference>
<comment type="caution">
    <text evidence="1">The sequence shown here is derived from an EMBL/GenBank/DDBJ whole genome shotgun (WGS) entry which is preliminary data.</text>
</comment>
<sequence length="93" mass="10302">MDIEQLVAAMTPEVFATLQQAVETGKWPNGAELTAEQKDNSLAAVLLYQAKVAQTNEHMTIGADGEMVHKSKSELRQELKNETEIMRTKLADD</sequence>
<evidence type="ECO:0000313" key="2">
    <source>
        <dbReference type="Proteomes" id="UP001165413"/>
    </source>
</evidence>
<protein>
    <submittedName>
        <fullName evidence="1">DUF1315 family protein</fullName>
    </submittedName>
</protein>
<name>A0AA41X2Z5_9ALTE</name>
<reference evidence="1" key="1">
    <citation type="submission" date="2022-07" db="EMBL/GenBank/DDBJ databases">
        <title>Characterization of the Novel Bacterium Alteromonas immobilis LMIT006 and Alteromonas gregis LMIT007.</title>
        <authorList>
            <person name="Lin X."/>
        </authorList>
    </citation>
    <scope>NUCLEOTIDE SEQUENCE</scope>
    <source>
        <strain evidence="1">LMIT007</strain>
    </source>
</reference>
<dbReference type="RefSeq" id="WP_254099974.1">
    <property type="nucleotide sequence ID" value="NZ_JANATA010000009.1"/>
</dbReference>
<dbReference type="Pfam" id="PF07023">
    <property type="entry name" value="DUF1315"/>
    <property type="match status" value="1"/>
</dbReference>
<keyword evidence="2" id="KW-1185">Reference proteome</keyword>